<evidence type="ECO:0000313" key="3">
    <source>
        <dbReference type="Proteomes" id="UP001151760"/>
    </source>
</evidence>
<evidence type="ECO:0000313" key="2">
    <source>
        <dbReference type="EMBL" id="GJS63085.1"/>
    </source>
</evidence>
<reference evidence="2" key="1">
    <citation type="journal article" date="2022" name="Int. J. Mol. Sci.">
        <title>Draft Genome of Tanacetum Coccineum: Genomic Comparison of Closely Related Tanacetum-Family Plants.</title>
        <authorList>
            <person name="Yamashiro T."/>
            <person name="Shiraishi A."/>
            <person name="Nakayama K."/>
            <person name="Satake H."/>
        </authorList>
    </citation>
    <scope>NUCLEOTIDE SEQUENCE</scope>
</reference>
<accession>A0ABQ4XDY5</accession>
<dbReference type="EMBL" id="BQNB010009405">
    <property type="protein sequence ID" value="GJS63085.1"/>
    <property type="molecule type" value="Genomic_DNA"/>
</dbReference>
<proteinExistence type="predicted"/>
<evidence type="ECO:0008006" key="4">
    <source>
        <dbReference type="Google" id="ProtNLM"/>
    </source>
</evidence>
<sequence>MEIATNSLTSLGGSKRHKSSGSSSFNTDSGDASFNLNTNVGDDEDEEQEIRRTMGRDKARAAGKNKGTKVSVSSTMNDYALARIMVTKMIAQEKEERLAFIEIKKREVKCREREVAAQEYRARQEDIWFYLQP</sequence>
<feature type="region of interest" description="Disordered" evidence="1">
    <location>
        <begin position="1"/>
        <end position="72"/>
    </location>
</feature>
<protein>
    <recommendedName>
        <fullName evidence="4">No apical meristem-associated C-terminal domain-containing protein</fullName>
    </recommendedName>
</protein>
<name>A0ABQ4XDY5_9ASTR</name>
<evidence type="ECO:0000256" key="1">
    <source>
        <dbReference type="SAM" id="MobiDB-lite"/>
    </source>
</evidence>
<organism evidence="2 3">
    <name type="scientific">Tanacetum coccineum</name>
    <dbReference type="NCBI Taxonomy" id="301880"/>
    <lineage>
        <taxon>Eukaryota</taxon>
        <taxon>Viridiplantae</taxon>
        <taxon>Streptophyta</taxon>
        <taxon>Embryophyta</taxon>
        <taxon>Tracheophyta</taxon>
        <taxon>Spermatophyta</taxon>
        <taxon>Magnoliopsida</taxon>
        <taxon>eudicotyledons</taxon>
        <taxon>Gunneridae</taxon>
        <taxon>Pentapetalae</taxon>
        <taxon>asterids</taxon>
        <taxon>campanulids</taxon>
        <taxon>Asterales</taxon>
        <taxon>Asteraceae</taxon>
        <taxon>Asteroideae</taxon>
        <taxon>Anthemideae</taxon>
        <taxon>Anthemidinae</taxon>
        <taxon>Tanacetum</taxon>
    </lineage>
</organism>
<dbReference type="Proteomes" id="UP001151760">
    <property type="component" value="Unassembled WGS sequence"/>
</dbReference>
<comment type="caution">
    <text evidence="2">The sequence shown here is derived from an EMBL/GenBank/DDBJ whole genome shotgun (WGS) entry which is preliminary data.</text>
</comment>
<reference evidence="2" key="2">
    <citation type="submission" date="2022-01" db="EMBL/GenBank/DDBJ databases">
        <authorList>
            <person name="Yamashiro T."/>
            <person name="Shiraishi A."/>
            <person name="Satake H."/>
            <person name="Nakayama K."/>
        </authorList>
    </citation>
    <scope>NUCLEOTIDE SEQUENCE</scope>
</reference>
<feature type="compositionally biased region" description="Basic and acidic residues" evidence="1">
    <location>
        <begin position="49"/>
        <end position="60"/>
    </location>
</feature>
<gene>
    <name evidence="2" type="ORF">Tco_0677649</name>
</gene>
<keyword evidence="3" id="KW-1185">Reference proteome</keyword>
<feature type="compositionally biased region" description="Polar residues" evidence="1">
    <location>
        <begin position="25"/>
        <end position="40"/>
    </location>
</feature>